<dbReference type="SUPFAM" id="SSF50118">
    <property type="entry name" value="Cell growth inhibitor/plasmid maintenance toxic component"/>
    <property type="match status" value="1"/>
</dbReference>
<reference evidence="1" key="1">
    <citation type="submission" date="2022-01" db="EMBL/GenBank/DDBJ databases">
        <title>Complete genome of Methanomicrobium antiquum DSM 21220.</title>
        <authorList>
            <person name="Chen S.-C."/>
            <person name="You Y.-T."/>
            <person name="Zhou Y.-Z."/>
            <person name="Lai M.-C."/>
        </authorList>
    </citation>
    <scope>NUCLEOTIDE SEQUENCE</scope>
    <source>
        <strain evidence="1">DSM 21220</strain>
    </source>
</reference>
<sequence length="109" mass="12184">MPQYFPGDVVLAVLRLGNSNESKVRPAIVIENKDAGYVILCPVTSKMPEDNTFVSLVLDDFEKGGLSIFDESYILLSENFKIRNSEIIGKKGQLTKEKILSLRTAVNRH</sequence>
<dbReference type="GeneID" id="79950488"/>
<name>A0AAF0JMA6_9EURY</name>
<accession>A0AAF0JMA6</accession>
<organism evidence="1 2">
    <name type="scientific">Methanomicrobium antiquum</name>
    <dbReference type="NCBI Taxonomy" id="487686"/>
    <lineage>
        <taxon>Archaea</taxon>
        <taxon>Methanobacteriati</taxon>
        <taxon>Methanobacteriota</taxon>
        <taxon>Stenosarchaea group</taxon>
        <taxon>Methanomicrobia</taxon>
        <taxon>Methanomicrobiales</taxon>
        <taxon>Methanomicrobiaceae</taxon>
        <taxon>Methanomicrobium</taxon>
    </lineage>
</organism>
<dbReference type="EMBL" id="CP091092">
    <property type="protein sequence ID" value="WFN36236.1"/>
    <property type="molecule type" value="Genomic_DNA"/>
</dbReference>
<dbReference type="Proteomes" id="UP001218895">
    <property type="component" value="Chromosome"/>
</dbReference>
<gene>
    <name evidence="1" type="ORF">L1994_08780</name>
</gene>
<dbReference type="RefSeq" id="WP_278099074.1">
    <property type="nucleotide sequence ID" value="NZ_CP091092.1"/>
</dbReference>
<dbReference type="InterPro" id="IPR011067">
    <property type="entry name" value="Plasmid_toxin/cell-grow_inhib"/>
</dbReference>
<dbReference type="AlphaFoldDB" id="A0AAF0JMA6"/>
<dbReference type="Pfam" id="PF02452">
    <property type="entry name" value="PemK_toxin"/>
    <property type="match status" value="1"/>
</dbReference>
<protein>
    <submittedName>
        <fullName evidence="1">Type II toxin-antitoxin system PemK/MazF family toxin</fullName>
    </submittedName>
</protein>
<dbReference type="GO" id="GO:0003677">
    <property type="term" value="F:DNA binding"/>
    <property type="evidence" value="ECO:0007669"/>
    <property type="project" value="InterPro"/>
</dbReference>
<dbReference type="Gene3D" id="2.30.30.110">
    <property type="match status" value="1"/>
</dbReference>
<dbReference type="InterPro" id="IPR003477">
    <property type="entry name" value="PemK-like"/>
</dbReference>
<evidence type="ECO:0000313" key="1">
    <source>
        <dbReference type="EMBL" id="WFN36236.1"/>
    </source>
</evidence>
<keyword evidence="2" id="KW-1185">Reference proteome</keyword>
<proteinExistence type="predicted"/>
<evidence type="ECO:0000313" key="2">
    <source>
        <dbReference type="Proteomes" id="UP001218895"/>
    </source>
</evidence>
<dbReference type="KEGG" id="manq:L1994_08780"/>